<keyword evidence="2" id="KW-0472">Membrane</keyword>
<comment type="caution">
    <text evidence="3">The sequence shown here is derived from an EMBL/GenBank/DDBJ whole genome shotgun (WGS) entry which is preliminary data.</text>
</comment>
<reference evidence="3 4" key="1">
    <citation type="journal article" date="2020" name="IScience">
        <title>Genome Sequencing of the Endangered Kingdonia uniflora (Circaeasteraceae, Ranunculales) Reveals Potential Mechanisms of Evolutionary Specialization.</title>
        <authorList>
            <person name="Sun Y."/>
            <person name="Deng T."/>
            <person name="Zhang A."/>
            <person name="Moore M.J."/>
            <person name="Landis J.B."/>
            <person name="Lin N."/>
            <person name="Zhang H."/>
            <person name="Zhang X."/>
            <person name="Huang J."/>
            <person name="Zhang X."/>
            <person name="Sun H."/>
            <person name="Wang H."/>
        </authorList>
    </citation>
    <scope>NUCLEOTIDE SEQUENCE [LARGE SCALE GENOMIC DNA]</scope>
    <source>
        <strain evidence="3">TB1705</strain>
        <tissue evidence="3">Leaf</tissue>
    </source>
</reference>
<keyword evidence="4" id="KW-1185">Reference proteome</keyword>
<evidence type="ECO:0000256" key="1">
    <source>
        <dbReference type="SAM" id="MobiDB-lite"/>
    </source>
</evidence>
<organism evidence="3 4">
    <name type="scientific">Kingdonia uniflora</name>
    <dbReference type="NCBI Taxonomy" id="39325"/>
    <lineage>
        <taxon>Eukaryota</taxon>
        <taxon>Viridiplantae</taxon>
        <taxon>Streptophyta</taxon>
        <taxon>Embryophyta</taxon>
        <taxon>Tracheophyta</taxon>
        <taxon>Spermatophyta</taxon>
        <taxon>Magnoliopsida</taxon>
        <taxon>Ranunculales</taxon>
        <taxon>Circaeasteraceae</taxon>
        <taxon>Kingdonia</taxon>
    </lineage>
</organism>
<feature type="region of interest" description="Disordered" evidence="1">
    <location>
        <begin position="43"/>
        <end position="86"/>
    </location>
</feature>
<protein>
    <submittedName>
        <fullName evidence="3">Uncharacterized protein</fullName>
    </submittedName>
</protein>
<feature type="transmembrane region" description="Helical" evidence="2">
    <location>
        <begin position="125"/>
        <end position="145"/>
    </location>
</feature>
<dbReference type="EMBL" id="JACGCM010001948">
    <property type="protein sequence ID" value="KAF6147108.1"/>
    <property type="molecule type" value="Genomic_DNA"/>
</dbReference>
<feature type="region of interest" description="Disordered" evidence="1">
    <location>
        <begin position="164"/>
        <end position="191"/>
    </location>
</feature>
<keyword evidence="2" id="KW-0812">Transmembrane</keyword>
<dbReference type="PANTHER" id="PTHR36004:SF1">
    <property type="entry name" value="AT-RICH INTERACTIVE DOMAIN PROTEIN"/>
    <property type="match status" value="1"/>
</dbReference>
<proteinExistence type="predicted"/>
<dbReference type="PANTHER" id="PTHR36004">
    <property type="entry name" value="AT-RICH INTERACTIVE DOMAIN PROTEIN"/>
    <property type="match status" value="1"/>
</dbReference>
<gene>
    <name evidence="3" type="ORF">GIB67_036827</name>
</gene>
<evidence type="ECO:0000256" key="2">
    <source>
        <dbReference type="SAM" id="Phobius"/>
    </source>
</evidence>
<evidence type="ECO:0000313" key="3">
    <source>
        <dbReference type="EMBL" id="KAF6147108.1"/>
    </source>
</evidence>
<evidence type="ECO:0000313" key="4">
    <source>
        <dbReference type="Proteomes" id="UP000541444"/>
    </source>
</evidence>
<sequence>MALCIQVPINGVCKQSHHYNSLQHKPILPVSFTPRTSSHVVRAKKVSSRTGRFDSRNKRSNEGSSGGGLGTTTKEEEMLEKEEDEVVNGDGVVMNDGYFLPELPGDKPDFWEGEKWEPLGFFIQYAWAFGIVFALIACVVAVSTYNEGATDFKQTPVYQESIQSRDLLEQPDSSNSDVFEANPTEEAPSLE</sequence>
<feature type="compositionally biased region" description="Basic and acidic residues" evidence="1">
    <location>
        <begin position="51"/>
        <end position="61"/>
    </location>
</feature>
<dbReference type="Proteomes" id="UP000541444">
    <property type="component" value="Unassembled WGS sequence"/>
</dbReference>
<dbReference type="AlphaFoldDB" id="A0A7J7LX37"/>
<accession>A0A7J7LX37</accession>
<name>A0A7J7LX37_9MAGN</name>
<dbReference type="OrthoDB" id="2013508at2759"/>
<keyword evidence="2" id="KW-1133">Transmembrane helix</keyword>
<feature type="compositionally biased region" description="Acidic residues" evidence="1">
    <location>
        <begin position="77"/>
        <end position="86"/>
    </location>
</feature>